<dbReference type="PANTHER" id="PTHR33480:SF1">
    <property type="entry name" value="TYR RECOMBINASE DOMAIN-CONTAINING PROTEIN"/>
    <property type="match status" value="1"/>
</dbReference>
<feature type="compositionally biased region" description="Basic and acidic residues" evidence="1">
    <location>
        <begin position="130"/>
        <end position="139"/>
    </location>
</feature>
<keyword evidence="3" id="KW-1185">Reference proteome</keyword>
<name>A0AAD7RSD7_9TELE</name>
<dbReference type="Proteomes" id="UP001221898">
    <property type="component" value="Unassembled WGS sequence"/>
</dbReference>
<dbReference type="EMBL" id="JAINUG010000181">
    <property type="protein sequence ID" value="KAJ8389499.1"/>
    <property type="molecule type" value="Genomic_DNA"/>
</dbReference>
<comment type="caution">
    <text evidence="2">The sequence shown here is derived from an EMBL/GenBank/DDBJ whole genome shotgun (WGS) entry which is preliminary data.</text>
</comment>
<evidence type="ECO:0000256" key="1">
    <source>
        <dbReference type="SAM" id="MobiDB-lite"/>
    </source>
</evidence>
<evidence type="ECO:0000313" key="3">
    <source>
        <dbReference type="Proteomes" id="UP001221898"/>
    </source>
</evidence>
<dbReference type="PANTHER" id="PTHR33480">
    <property type="entry name" value="SET DOMAIN-CONTAINING PROTEIN-RELATED"/>
    <property type="match status" value="1"/>
</dbReference>
<sequence>MTNTEMDQLASFLGHDIRVHREFYRLPEKTLQLAKVSKLLLALEQGRVAEFHGKTLDEIEIDPDEKLLDSDEDDENLHEGNPPSTDDEETIPPPERNETPPGPQEGRTPPSSDDEIPSRVSAKKPSSRGAHLEETERDNMPLLPHKRRKPPSSSDDEMPSGVGAKRSSSK</sequence>
<proteinExistence type="predicted"/>
<feature type="non-terminal residue" evidence="2">
    <location>
        <position position="170"/>
    </location>
</feature>
<reference evidence="2" key="1">
    <citation type="journal article" date="2023" name="Science">
        <title>Genome structures resolve the early diversification of teleost fishes.</title>
        <authorList>
            <person name="Parey E."/>
            <person name="Louis A."/>
            <person name="Montfort J."/>
            <person name="Bouchez O."/>
            <person name="Roques C."/>
            <person name="Iampietro C."/>
            <person name="Lluch J."/>
            <person name="Castinel A."/>
            <person name="Donnadieu C."/>
            <person name="Desvignes T."/>
            <person name="Floi Bucao C."/>
            <person name="Jouanno E."/>
            <person name="Wen M."/>
            <person name="Mejri S."/>
            <person name="Dirks R."/>
            <person name="Jansen H."/>
            <person name="Henkel C."/>
            <person name="Chen W.J."/>
            <person name="Zahm M."/>
            <person name="Cabau C."/>
            <person name="Klopp C."/>
            <person name="Thompson A.W."/>
            <person name="Robinson-Rechavi M."/>
            <person name="Braasch I."/>
            <person name="Lecointre G."/>
            <person name="Bobe J."/>
            <person name="Postlethwait J.H."/>
            <person name="Berthelot C."/>
            <person name="Roest Crollius H."/>
            <person name="Guiguen Y."/>
        </authorList>
    </citation>
    <scope>NUCLEOTIDE SEQUENCE</scope>
    <source>
        <strain evidence="2">NC1722</strain>
    </source>
</reference>
<feature type="region of interest" description="Disordered" evidence="1">
    <location>
        <begin position="60"/>
        <end position="170"/>
    </location>
</feature>
<protein>
    <submittedName>
        <fullName evidence="2">Uncharacterized protein</fullName>
    </submittedName>
</protein>
<organism evidence="2 3">
    <name type="scientific">Aldrovandia affinis</name>
    <dbReference type="NCBI Taxonomy" id="143900"/>
    <lineage>
        <taxon>Eukaryota</taxon>
        <taxon>Metazoa</taxon>
        <taxon>Chordata</taxon>
        <taxon>Craniata</taxon>
        <taxon>Vertebrata</taxon>
        <taxon>Euteleostomi</taxon>
        <taxon>Actinopterygii</taxon>
        <taxon>Neopterygii</taxon>
        <taxon>Teleostei</taxon>
        <taxon>Notacanthiformes</taxon>
        <taxon>Halosauridae</taxon>
        <taxon>Aldrovandia</taxon>
    </lineage>
</organism>
<evidence type="ECO:0000313" key="2">
    <source>
        <dbReference type="EMBL" id="KAJ8389499.1"/>
    </source>
</evidence>
<accession>A0AAD7RSD7</accession>
<gene>
    <name evidence="2" type="ORF">AAFF_G00118890</name>
</gene>
<dbReference type="AlphaFoldDB" id="A0AAD7RSD7"/>